<comment type="caution">
    <text evidence="1">The sequence shown here is derived from an EMBL/GenBank/DDBJ whole genome shotgun (WGS) entry which is preliminary data.</text>
</comment>
<gene>
    <name evidence="1" type="ORF">Acy02nite_86410</name>
</gene>
<dbReference type="Proteomes" id="UP000619479">
    <property type="component" value="Unassembled WGS sequence"/>
</dbReference>
<dbReference type="AlphaFoldDB" id="A0A919M5S0"/>
<evidence type="ECO:0000313" key="1">
    <source>
        <dbReference type="EMBL" id="GID70760.1"/>
    </source>
</evidence>
<reference evidence="1" key="1">
    <citation type="submission" date="2021-01" db="EMBL/GenBank/DDBJ databases">
        <title>Whole genome shotgun sequence of Actinoplanes cyaneus NBRC 14990.</title>
        <authorList>
            <person name="Komaki H."/>
            <person name="Tamura T."/>
        </authorList>
    </citation>
    <scope>NUCLEOTIDE SEQUENCE</scope>
    <source>
        <strain evidence="1">NBRC 14990</strain>
    </source>
</reference>
<proteinExistence type="predicted"/>
<keyword evidence="2" id="KW-1185">Reference proteome</keyword>
<organism evidence="1 2">
    <name type="scientific">Actinoplanes cyaneus</name>
    <dbReference type="NCBI Taxonomy" id="52696"/>
    <lineage>
        <taxon>Bacteria</taxon>
        <taxon>Bacillati</taxon>
        <taxon>Actinomycetota</taxon>
        <taxon>Actinomycetes</taxon>
        <taxon>Micromonosporales</taxon>
        <taxon>Micromonosporaceae</taxon>
        <taxon>Actinoplanes</taxon>
    </lineage>
</organism>
<dbReference type="EMBL" id="BOMH01000082">
    <property type="protein sequence ID" value="GID70760.1"/>
    <property type="molecule type" value="Genomic_DNA"/>
</dbReference>
<protein>
    <submittedName>
        <fullName evidence="1">Uncharacterized protein</fullName>
    </submittedName>
</protein>
<accession>A0A919M5S0</accession>
<sequence>MVPFTTGIYARAGIFPGPGMRLRRQAVQRKASTDCMRAASDDRYDDTRKLTARTHLGDDHRYAIGLPSRTLGTHRANWRA</sequence>
<name>A0A919M5S0_9ACTN</name>
<evidence type="ECO:0000313" key="2">
    <source>
        <dbReference type="Proteomes" id="UP000619479"/>
    </source>
</evidence>